<dbReference type="EMBL" id="BMAW01053959">
    <property type="protein sequence ID" value="GFS93687.1"/>
    <property type="molecule type" value="Genomic_DNA"/>
</dbReference>
<comment type="caution">
    <text evidence="2">The sequence shown here is derived from an EMBL/GenBank/DDBJ whole genome shotgun (WGS) entry which is preliminary data.</text>
</comment>
<dbReference type="AlphaFoldDB" id="A0A8X6N510"/>
<protein>
    <submittedName>
        <fullName evidence="2">Uncharacterized protein</fullName>
    </submittedName>
</protein>
<keyword evidence="3" id="KW-1185">Reference proteome</keyword>
<evidence type="ECO:0000313" key="3">
    <source>
        <dbReference type="Proteomes" id="UP000887013"/>
    </source>
</evidence>
<dbReference type="Proteomes" id="UP000887013">
    <property type="component" value="Unassembled WGS sequence"/>
</dbReference>
<accession>A0A8X6N510</accession>
<feature type="region of interest" description="Disordered" evidence="1">
    <location>
        <begin position="1"/>
        <end position="21"/>
    </location>
</feature>
<sequence>DSVHRTCNRDPDHIQRSVDDLKGQDENGIVALGVTLD</sequence>
<proteinExistence type="predicted"/>
<reference evidence="2" key="1">
    <citation type="submission" date="2020-08" db="EMBL/GenBank/DDBJ databases">
        <title>Multicomponent nature underlies the extraordinary mechanical properties of spider dragline silk.</title>
        <authorList>
            <person name="Kono N."/>
            <person name="Nakamura H."/>
            <person name="Mori M."/>
            <person name="Yoshida Y."/>
            <person name="Ohtoshi R."/>
            <person name="Malay A.D."/>
            <person name="Moran D.A.P."/>
            <person name="Tomita M."/>
            <person name="Numata K."/>
            <person name="Arakawa K."/>
        </authorList>
    </citation>
    <scope>NUCLEOTIDE SEQUENCE</scope>
</reference>
<gene>
    <name evidence="2" type="ORF">NPIL_94061</name>
</gene>
<name>A0A8X6N510_NEPPI</name>
<organism evidence="2 3">
    <name type="scientific">Nephila pilipes</name>
    <name type="common">Giant wood spider</name>
    <name type="synonym">Nephila maculata</name>
    <dbReference type="NCBI Taxonomy" id="299642"/>
    <lineage>
        <taxon>Eukaryota</taxon>
        <taxon>Metazoa</taxon>
        <taxon>Ecdysozoa</taxon>
        <taxon>Arthropoda</taxon>
        <taxon>Chelicerata</taxon>
        <taxon>Arachnida</taxon>
        <taxon>Araneae</taxon>
        <taxon>Araneomorphae</taxon>
        <taxon>Entelegynae</taxon>
        <taxon>Araneoidea</taxon>
        <taxon>Nephilidae</taxon>
        <taxon>Nephila</taxon>
    </lineage>
</organism>
<evidence type="ECO:0000313" key="2">
    <source>
        <dbReference type="EMBL" id="GFS93687.1"/>
    </source>
</evidence>
<feature type="non-terminal residue" evidence="2">
    <location>
        <position position="1"/>
    </location>
</feature>
<evidence type="ECO:0000256" key="1">
    <source>
        <dbReference type="SAM" id="MobiDB-lite"/>
    </source>
</evidence>